<name>A0ABD5ZCQ5_9EURY</name>
<dbReference type="AlphaFoldDB" id="A0ABD5ZCQ5"/>
<keyword evidence="3" id="KW-1185">Reference proteome</keyword>
<protein>
    <recommendedName>
        <fullName evidence="4">Zinc ribbon domain-containing protein</fullName>
    </recommendedName>
</protein>
<dbReference type="EMBL" id="JBHTAA010000001">
    <property type="protein sequence ID" value="MFC7202855.1"/>
    <property type="molecule type" value="Genomic_DNA"/>
</dbReference>
<evidence type="ECO:0008006" key="4">
    <source>
        <dbReference type="Google" id="ProtNLM"/>
    </source>
</evidence>
<evidence type="ECO:0000313" key="2">
    <source>
        <dbReference type="EMBL" id="MFC7202855.1"/>
    </source>
</evidence>
<feature type="transmembrane region" description="Helical" evidence="1">
    <location>
        <begin position="37"/>
        <end position="64"/>
    </location>
</feature>
<evidence type="ECO:0000256" key="1">
    <source>
        <dbReference type="SAM" id="Phobius"/>
    </source>
</evidence>
<organism evidence="2 3">
    <name type="scientific">Haloferax namakaokahaiae</name>
    <dbReference type="NCBI Taxonomy" id="1748331"/>
    <lineage>
        <taxon>Archaea</taxon>
        <taxon>Methanobacteriati</taxon>
        <taxon>Methanobacteriota</taxon>
        <taxon>Stenosarchaea group</taxon>
        <taxon>Halobacteria</taxon>
        <taxon>Halobacteriales</taxon>
        <taxon>Haloferacaceae</taxon>
        <taxon>Haloferax</taxon>
    </lineage>
</organism>
<reference evidence="2 3" key="1">
    <citation type="journal article" date="2019" name="Int. J. Syst. Evol. Microbiol.">
        <title>The Global Catalogue of Microorganisms (GCM) 10K type strain sequencing project: providing services to taxonomists for standard genome sequencing and annotation.</title>
        <authorList>
            <consortium name="The Broad Institute Genomics Platform"/>
            <consortium name="The Broad Institute Genome Sequencing Center for Infectious Disease"/>
            <person name="Wu L."/>
            <person name="Ma J."/>
        </authorList>
    </citation>
    <scope>NUCLEOTIDE SEQUENCE [LARGE SCALE GENOMIC DNA]</scope>
    <source>
        <strain evidence="2 3">DSM 29988</strain>
    </source>
</reference>
<gene>
    <name evidence="2" type="ORF">ACFQJC_04960</name>
</gene>
<proteinExistence type="predicted"/>
<accession>A0ABD5ZCQ5</accession>
<sequence length="80" mass="9032">MAEFVCEKCREPIREDAVKCPNCSYEPEKTHRRKSKWYIGIGALISLTFVGAIIGLPLMLVGFIHQRKESKVSPAVEVPE</sequence>
<keyword evidence="1" id="KW-1133">Transmembrane helix</keyword>
<dbReference type="RefSeq" id="WP_390222142.1">
    <property type="nucleotide sequence ID" value="NZ_JBHTAA010000001.1"/>
</dbReference>
<dbReference type="Proteomes" id="UP001596481">
    <property type="component" value="Unassembled WGS sequence"/>
</dbReference>
<keyword evidence="1" id="KW-0472">Membrane</keyword>
<comment type="caution">
    <text evidence="2">The sequence shown here is derived from an EMBL/GenBank/DDBJ whole genome shotgun (WGS) entry which is preliminary data.</text>
</comment>
<keyword evidence="1" id="KW-0812">Transmembrane</keyword>
<evidence type="ECO:0000313" key="3">
    <source>
        <dbReference type="Proteomes" id="UP001596481"/>
    </source>
</evidence>